<evidence type="ECO:0000313" key="3">
    <source>
        <dbReference type="EMBL" id="MBM3275459.1"/>
    </source>
</evidence>
<reference evidence="3 4" key="1">
    <citation type="submission" date="2019-03" db="EMBL/GenBank/DDBJ databases">
        <title>Lake Tanganyika Metagenome-Assembled Genomes (MAGs).</title>
        <authorList>
            <person name="Tran P."/>
        </authorList>
    </citation>
    <scope>NUCLEOTIDE SEQUENCE [LARGE SCALE GENOMIC DNA]</scope>
    <source>
        <strain evidence="3">K_DeepCast_65m_m2_236</strain>
    </source>
</reference>
<accession>A0A937X790</accession>
<dbReference type="Gene3D" id="1.10.287.110">
    <property type="entry name" value="DnaJ domain"/>
    <property type="match status" value="1"/>
</dbReference>
<dbReference type="PANTHER" id="PTHR14021">
    <property type="entry name" value="IRON-SULFUR CLUSTER CO-CHAPERONE PROTEIN HSCB"/>
    <property type="match status" value="1"/>
</dbReference>
<dbReference type="SMART" id="SM00271">
    <property type="entry name" value="DnaJ"/>
    <property type="match status" value="1"/>
</dbReference>
<dbReference type="PANTHER" id="PTHR14021:SF15">
    <property type="entry name" value="IRON-SULFUR CLUSTER CO-CHAPERONE PROTEIN HSCB"/>
    <property type="match status" value="1"/>
</dbReference>
<dbReference type="CDD" id="cd06257">
    <property type="entry name" value="DnaJ"/>
    <property type="match status" value="1"/>
</dbReference>
<dbReference type="NCBIfam" id="TIGR00714">
    <property type="entry name" value="hscB"/>
    <property type="match status" value="1"/>
</dbReference>
<dbReference type="GO" id="GO:0001671">
    <property type="term" value="F:ATPase activator activity"/>
    <property type="evidence" value="ECO:0007669"/>
    <property type="project" value="InterPro"/>
</dbReference>
<dbReference type="AlphaFoldDB" id="A0A937X790"/>
<comment type="caution">
    <text evidence="3">The sequence shown here is derived from an EMBL/GenBank/DDBJ whole genome shotgun (WGS) entry which is preliminary data.</text>
</comment>
<protein>
    <submittedName>
        <fullName evidence="3">Fe-S protein assembly co-chaperone HscB</fullName>
    </submittedName>
</protein>
<dbReference type="InterPro" id="IPR004640">
    <property type="entry name" value="HscB"/>
</dbReference>
<dbReference type="Proteomes" id="UP000703893">
    <property type="component" value="Unassembled WGS sequence"/>
</dbReference>
<gene>
    <name evidence="3" type="primary">hscB</name>
    <name evidence="3" type="ORF">FJZ00_09910</name>
</gene>
<organism evidence="3 4">
    <name type="scientific">Candidatus Tanganyikabacteria bacterium</name>
    <dbReference type="NCBI Taxonomy" id="2961651"/>
    <lineage>
        <taxon>Bacteria</taxon>
        <taxon>Bacillati</taxon>
        <taxon>Candidatus Sericytochromatia</taxon>
        <taxon>Candidatus Tanganyikabacteria</taxon>
    </lineage>
</organism>
<dbReference type="GO" id="GO:0044571">
    <property type="term" value="P:[2Fe-2S] cluster assembly"/>
    <property type="evidence" value="ECO:0007669"/>
    <property type="project" value="InterPro"/>
</dbReference>
<dbReference type="GO" id="GO:0051087">
    <property type="term" value="F:protein-folding chaperone binding"/>
    <property type="evidence" value="ECO:0007669"/>
    <property type="project" value="InterPro"/>
</dbReference>
<sequence length="158" mass="17819">MKNYETFGLEPRLSLEPADLERRFYRLSRKLHPDVAGSQSMEAAANLNDAYRTLKDPVSRAEYFLGQRGIEIGEANLPPEMLEEVFELNLALEEGRVEEAAASFAAMLAGIDRELQQKFEIHDAAGDPAALEAIRALLNRRKYVRNLARQAERETVEG</sequence>
<dbReference type="InterPro" id="IPR001623">
    <property type="entry name" value="DnaJ_domain"/>
</dbReference>
<dbReference type="EMBL" id="VGJX01000582">
    <property type="protein sequence ID" value="MBM3275459.1"/>
    <property type="molecule type" value="Genomic_DNA"/>
</dbReference>
<evidence type="ECO:0000256" key="1">
    <source>
        <dbReference type="ARBA" id="ARBA00025596"/>
    </source>
</evidence>
<dbReference type="PROSITE" id="PS50076">
    <property type="entry name" value="DNAJ_2"/>
    <property type="match status" value="1"/>
</dbReference>
<feature type="domain" description="J" evidence="2">
    <location>
        <begin position="2"/>
        <end position="67"/>
    </location>
</feature>
<evidence type="ECO:0000313" key="4">
    <source>
        <dbReference type="Proteomes" id="UP000703893"/>
    </source>
</evidence>
<dbReference type="SUPFAM" id="SSF46565">
    <property type="entry name" value="Chaperone J-domain"/>
    <property type="match status" value="1"/>
</dbReference>
<evidence type="ECO:0000259" key="2">
    <source>
        <dbReference type="PROSITE" id="PS50076"/>
    </source>
</evidence>
<comment type="function">
    <text evidence="1">Co-chaperone involved in the maturation of iron-sulfur cluster-containing proteins. Seems to help targeting proteins to be folded toward HscA.</text>
</comment>
<name>A0A937X790_9BACT</name>
<proteinExistence type="predicted"/>
<dbReference type="InterPro" id="IPR036869">
    <property type="entry name" value="J_dom_sf"/>
</dbReference>
<dbReference type="Pfam" id="PF00226">
    <property type="entry name" value="DnaJ"/>
    <property type="match status" value="1"/>
</dbReference>